<protein>
    <submittedName>
        <fullName evidence="3">Uncharacterized protein</fullName>
    </submittedName>
</protein>
<keyword evidence="4" id="KW-1185">Reference proteome</keyword>
<evidence type="ECO:0000256" key="1">
    <source>
        <dbReference type="SAM" id="MobiDB-lite"/>
    </source>
</evidence>
<name>A0AAE3M0I0_9BACT</name>
<keyword evidence="2" id="KW-1133">Transmembrane helix</keyword>
<comment type="caution">
    <text evidence="3">The sequence shown here is derived from an EMBL/GenBank/DDBJ whole genome shotgun (WGS) entry which is preliminary data.</text>
</comment>
<accession>A0AAE3M0I0</accession>
<keyword evidence="2" id="KW-0812">Transmembrane</keyword>
<sequence>MDDLGNIFYILFAIAAVIFNVMRKGKKASPSTPPPVDYDNDKDPFEDMIPKFEQLFKPEETKKPQPEFITTPVTEKKVPKVKPKPVISDFEEKKRQLQSVTNRIQKPKTKEESEKVTFEDTEPSWFDAKQAVIYSEILKRPEF</sequence>
<keyword evidence="2" id="KW-0472">Membrane</keyword>
<reference evidence="3" key="1">
    <citation type="submission" date="2022-10" db="EMBL/GenBank/DDBJ databases">
        <authorList>
            <person name="Yu W.X."/>
        </authorList>
    </citation>
    <scope>NUCLEOTIDE SEQUENCE</scope>
    <source>
        <strain evidence="3">AAT</strain>
    </source>
</reference>
<dbReference type="Proteomes" id="UP001209229">
    <property type="component" value="Unassembled WGS sequence"/>
</dbReference>
<dbReference type="AlphaFoldDB" id="A0AAE3M0I0"/>
<feature type="transmembrane region" description="Helical" evidence="2">
    <location>
        <begin position="6"/>
        <end position="22"/>
    </location>
</feature>
<evidence type="ECO:0000256" key="2">
    <source>
        <dbReference type="SAM" id="Phobius"/>
    </source>
</evidence>
<dbReference type="RefSeq" id="WP_301188397.1">
    <property type="nucleotide sequence ID" value="NZ_JAPDPJ010000001.1"/>
</dbReference>
<evidence type="ECO:0000313" key="3">
    <source>
        <dbReference type="EMBL" id="MCW3784826.1"/>
    </source>
</evidence>
<dbReference type="EMBL" id="JAPDPJ010000001">
    <property type="protein sequence ID" value="MCW3784826.1"/>
    <property type="molecule type" value="Genomic_DNA"/>
</dbReference>
<organism evidence="3 4">
    <name type="scientific">Plebeiibacterium sediminum</name>
    <dbReference type="NCBI Taxonomy" id="2992112"/>
    <lineage>
        <taxon>Bacteria</taxon>
        <taxon>Pseudomonadati</taxon>
        <taxon>Bacteroidota</taxon>
        <taxon>Bacteroidia</taxon>
        <taxon>Marinilabiliales</taxon>
        <taxon>Marinilabiliaceae</taxon>
        <taxon>Plebeiibacterium</taxon>
    </lineage>
</organism>
<gene>
    <name evidence="3" type="ORF">OM075_00025</name>
</gene>
<proteinExistence type="predicted"/>
<feature type="region of interest" description="Disordered" evidence="1">
    <location>
        <begin position="25"/>
        <end position="44"/>
    </location>
</feature>
<evidence type="ECO:0000313" key="4">
    <source>
        <dbReference type="Proteomes" id="UP001209229"/>
    </source>
</evidence>